<evidence type="ECO:0000256" key="9">
    <source>
        <dbReference type="ARBA" id="ARBA00023136"/>
    </source>
</evidence>
<protein>
    <recommendedName>
        <fullName evidence="3 10">Phosphate transport system permease protein PstA</fullName>
    </recommendedName>
</protein>
<evidence type="ECO:0000256" key="8">
    <source>
        <dbReference type="ARBA" id="ARBA00022989"/>
    </source>
</evidence>
<keyword evidence="9 10" id="KW-0472">Membrane</keyword>
<sequence length="278" mass="29987">MTPRKLKNSVMAFLVAASAVLLIGVLAIIVWHIFISGVKYLNWDFFTKTPTPMGESGGGVFNSIVGTFLITLVAAAIGTPFGMFAGIYVSEHRGQRFADIVRLCADALQGVPSIVIGIFGYTFLVMRFRSYSALSASIALAFMFVPTTTRVTEEVLNLVPSGLKEAAYALGARRSSVVWNVSIKTAAAGITSGLLTSMARIAGETAPLLFTAFGSRYVEWNMLRPMSALPLQIFVNASSPYPALQQQAWSAAFVLVLLILLLQYGAKHLIARVLRVKA</sequence>
<dbReference type="InterPro" id="IPR051408">
    <property type="entry name" value="Phosphate_transprt_permease"/>
</dbReference>
<dbReference type="InterPro" id="IPR035906">
    <property type="entry name" value="MetI-like_sf"/>
</dbReference>
<evidence type="ECO:0000256" key="5">
    <source>
        <dbReference type="ARBA" id="ARBA00022475"/>
    </source>
</evidence>
<dbReference type="OrthoDB" id="9775069at2"/>
<dbReference type="CDD" id="cd06261">
    <property type="entry name" value="TM_PBP2"/>
    <property type="match status" value="1"/>
</dbReference>
<comment type="caution">
    <text evidence="12">The sequence shown here is derived from an EMBL/GenBank/DDBJ whole genome shotgun (WGS) entry which is preliminary data.</text>
</comment>
<evidence type="ECO:0000313" key="15">
    <source>
        <dbReference type="Proteomes" id="UP000266489"/>
    </source>
</evidence>
<dbReference type="EMBL" id="QXIT01000034">
    <property type="protein sequence ID" value="RIE10096.1"/>
    <property type="molecule type" value="Genomic_DNA"/>
</dbReference>
<keyword evidence="4" id="KW-0813">Transport</keyword>
<evidence type="ECO:0000256" key="7">
    <source>
        <dbReference type="ARBA" id="ARBA00022692"/>
    </source>
</evidence>
<dbReference type="GO" id="GO:0005886">
    <property type="term" value="C:plasma membrane"/>
    <property type="evidence" value="ECO:0007669"/>
    <property type="project" value="UniProtKB-SubCell"/>
</dbReference>
<evidence type="ECO:0000313" key="12">
    <source>
        <dbReference type="EMBL" id="RIE10096.1"/>
    </source>
</evidence>
<dbReference type="GO" id="GO:0005315">
    <property type="term" value="F:phosphate transmembrane transporter activity"/>
    <property type="evidence" value="ECO:0007669"/>
    <property type="project" value="InterPro"/>
</dbReference>
<gene>
    <name evidence="12" type="primary">pstA</name>
    <name evidence="13" type="ORF">SMC5_01660</name>
    <name evidence="12" type="ORF">SMC6_01835</name>
</gene>
<dbReference type="AlphaFoldDB" id="A0A398D3J3"/>
<evidence type="ECO:0000256" key="3">
    <source>
        <dbReference type="ARBA" id="ARBA00016864"/>
    </source>
</evidence>
<organism evidence="12 14">
    <name type="scientific">Candidatus Cryosericum odellii</name>
    <dbReference type="NCBI Taxonomy" id="2290917"/>
    <lineage>
        <taxon>Bacteria</taxon>
        <taxon>Pseudomonadati</taxon>
        <taxon>Caldisericota/Cryosericota group</taxon>
        <taxon>Candidatus Cryosericota</taxon>
        <taxon>Candidatus Cryosericia</taxon>
        <taxon>Candidatus Cryosericales</taxon>
        <taxon>Candidatus Cryosericaceae</taxon>
        <taxon>Candidatus Cryosericum</taxon>
    </lineage>
</organism>
<dbReference type="RefSeq" id="WP_119119328.1">
    <property type="nucleotide sequence ID" value="NZ_QXIT01000034.1"/>
</dbReference>
<evidence type="ECO:0000256" key="6">
    <source>
        <dbReference type="ARBA" id="ARBA00022592"/>
    </source>
</evidence>
<keyword evidence="6" id="KW-0592">Phosphate transport</keyword>
<dbReference type="PROSITE" id="PS50928">
    <property type="entry name" value="ABC_TM1"/>
    <property type="match status" value="1"/>
</dbReference>
<comment type="similarity">
    <text evidence="2 10">Belongs to the binding-protein-dependent transport system permease family. CysTW subfamily.</text>
</comment>
<reference evidence="14 15" key="1">
    <citation type="submission" date="2018-09" db="EMBL/GenBank/DDBJ databases">
        <title>Discovery and Ecogenomic Context for Candidatus Cryosericales, a Global Caldiserica Order Active in Thawing Permafrost.</title>
        <authorList>
            <person name="Martinez M.A."/>
            <person name="Woodcroft B.J."/>
            <person name="Ignacio Espinoza J.C."/>
            <person name="Zayed A."/>
            <person name="Singleton C.M."/>
            <person name="Boyd J."/>
            <person name="Li Y.-F."/>
            <person name="Purvine S."/>
            <person name="Maughan H."/>
            <person name="Hodgkins S.B."/>
            <person name="Anderson D."/>
            <person name="Sederholm M."/>
            <person name="Temperton B."/>
            <person name="Saleska S.R."/>
            <person name="Tyson G.W."/>
            <person name="Rich V.I."/>
        </authorList>
    </citation>
    <scope>NUCLEOTIDE SEQUENCE [LARGE SCALE GENOMIC DNA]</scope>
    <source>
        <strain evidence="13 15">SMC5</strain>
        <strain evidence="12 14">SMC6</strain>
    </source>
</reference>
<name>A0A398D3J3_9BACT</name>
<dbReference type="Proteomes" id="UP000266489">
    <property type="component" value="Unassembled WGS sequence"/>
</dbReference>
<dbReference type="Pfam" id="PF00528">
    <property type="entry name" value="BPD_transp_1"/>
    <property type="match status" value="1"/>
</dbReference>
<evidence type="ECO:0000313" key="14">
    <source>
        <dbReference type="Proteomes" id="UP000266260"/>
    </source>
</evidence>
<dbReference type="SUPFAM" id="SSF161098">
    <property type="entry name" value="MetI-like"/>
    <property type="match status" value="1"/>
</dbReference>
<dbReference type="InterPro" id="IPR000515">
    <property type="entry name" value="MetI-like"/>
</dbReference>
<dbReference type="PANTHER" id="PTHR42922:SF1">
    <property type="entry name" value="PHOSPHATE TRANSPORT SYSTEM PERMEASE PROTEIN PSTA"/>
    <property type="match status" value="1"/>
</dbReference>
<keyword evidence="7 10" id="KW-0812">Transmembrane</keyword>
<accession>A0A398D3J3</accession>
<keyword evidence="14" id="KW-1185">Reference proteome</keyword>
<comment type="subcellular location">
    <subcellularLocation>
        <location evidence="1 10">Cell membrane</location>
        <topology evidence="1 10">Multi-pass membrane protein</topology>
    </subcellularLocation>
</comment>
<evidence type="ECO:0000256" key="4">
    <source>
        <dbReference type="ARBA" id="ARBA00022448"/>
    </source>
</evidence>
<feature type="domain" description="ABC transmembrane type-1" evidence="11">
    <location>
        <begin position="64"/>
        <end position="266"/>
    </location>
</feature>
<accession>A0A398DGC0</accession>
<feature type="transmembrane region" description="Helical" evidence="10">
    <location>
        <begin position="100"/>
        <end position="124"/>
    </location>
</feature>
<evidence type="ECO:0000259" key="11">
    <source>
        <dbReference type="PROSITE" id="PS50928"/>
    </source>
</evidence>
<feature type="transmembrane region" description="Helical" evidence="10">
    <location>
        <begin position="248"/>
        <end position="266"/>
    </location>
</feature>
<evidence type="ECO:0000256" key="2">
    <source>
        <dbReference type="ARBA" id="ARBA00007069"/>
    </source>
</evidence>
<proteinExistence type="inferred from homology"/>
<dbReference type="PANTHER" id="PTHR42922">
    <property type="entry name" value="PHOSPHATE TRANSPORT SYSTEM PERMEASE PROTEIN PSTA"/>
    <property type="match status" value="1"/>
</dbReference>
<comment type="caution">
    <text evidence="10">Lacks conserved residue(s) required for the propagation of feature annotation.</text>
</comment>
<keyword evidence="8 10" id="KW-1133">Transmembrane helix</keyword>
<evidence type="ECO:0000313" key="13">
    <source>
        <dbReference type="EMBL" id="RIE14696.1"/>
    </source>
</evidence>
<evidence type="ECO:0000256" key="10">
    <source>
        <dbReference type="RuleBase" id="RU363043"/>
    </source>
</evidence>
<dbReference type="GO" id="GO:0035435">
    <property type="term" value="P:phosphate ion transmembrane transport"/>
    <property type="evidence" value="ECO:0007669"/>
    <property type="project" value="InterPro"/>
</dbReference>
<dbReference type="InterPro" id="IPR005672">
    <property type="entry name" value="Phosphate_PstA"/>
</dbReference>
<dbReference type="Gene3D" id="1.10.3720.10">
    <property type="entry name" value="MetI-like"/>
    <property type="match status" value="1"/>
</dbReference>
<feature type="transmembrane region" description="Helical" evidence="10">
    <location>
        <begin position="60"/>
        <end position="88"/>
    </location>
</feature>
<keyword evidence="5 10" id="KW-1003">Cell membrane</keyword>
<evidence type="ECO:0000256" key="1">
    <source>
        <dbReference type="ARBA" id="ARBA00004651"/>
    </source>
</evidence>
<dbReference type="NCBIfam" id="TIGR00974">
    <property type="entry name" value="3a0107s02c"/>
    <property type="match status" value="1"/>
</dbReference>
<feature type="transmembrane region" description="Helical" evidence="10">
    <location>
        <begin position="12"/>
        <end position="34"/>
    </location>
</feature>
<dbReference type="Proteomes" id="UP000266260">
    <property type="component" value="Unassembled WGS sequence"/>
</dbReference>
<dbReference type="EMBL" id="QXIU01000046">
    <property type="protein sequence ID" value="RIE14696.1"/>
    <property type="molecule type" value="Genomic_DNA"/>
</dbReference>